<keyword evidence="3" id="KW-1185">Reference proteome</keyword>
<dbReference type="AlphaFoldDB" id="A0A5C5ZUS2"/>
<evidence type="ECO:0000313" key="3">
    <source>
        <dbReference type="Proteomes" id="UP000315440"/>
    </source>
</evidence>
<dbReference type="Proteomes" id="UP000315440">
    <property type="component" value="Unassembled WGS sequence"/>
</dbReference>
<dbReference type="GO" id="GO:0016787">
    <property type="term" value="F:hydrolase activity"/>
    <property type="evidence" value="ECO:0007669"/>
    <property type="project" value="InterPro"/>
</dbReference>
<comment type="caution">
    <text evidence="2">The sequence shown here is derived from an EMBL/GenBank/DDBJ whole genome shotgun (WGS) entry which is preliminary data.</text>
</comment>
<evidence type="ECO:0000313" key="2">
    <source>
        <dbReference type="EMBL" id="TWT89973.1"/>
    </source>
</evidence>
<dbReference type="SUPFAM" id="SSF53067">
    <property type="entry name" value="Actin-like ATPase domain"/>
    <property type="match status" value="1"/>
</dbReference>
<protein>
    <recommendedName>
        <fullName evidence="1">Hydantoinase A/oxoprolinase domain-containing protein</fullName>
    </recommendedName>
</protein>
<dbReference type="OrthoDB" id="1792672at2"/>
<dbReference type="InterPro" id="IPR002756">
    <property type="entry name" value="MfnF"/>
</dbReference>
<gene>
    <name evidence="2" type="ORF">Mal64_03550</name>
</gene>
<sequence>MSAAWLGVDVGGANLKVATADGFARSEPFDLWRRHKRLGRRLAELFAEAPTHDGYAVAMTGELADCYATKAEGVRHIVAAVVEAAGGRPVRFYGADSGWRDADAAIQATRLIAAANWRALADFAAPFVGQRPGLVIDIGSTTTDIVPVVAGKAAPAGLSDTERLLAGELVYTGVARTPLCAVTPTLPYRGAECPVAAEWFATTADAWTLLAESNAADGEKPAAISRLARCVCADTEEFGAADARAAAMRVTERQTDQVAEAIESVASRLTEAPRVAVLSGDGAFLAERACRAAGFGDETECVRLAERFGKNAARCAPAFALAQLASESASL</sequence>
<dbReference type="RefSeq" id="WP_146396148.1">
    <property type="nucleotide sequence ID" value="NZ_SJPQ01000001.1"/>
</dbReference>
<dbReference type="Pfam" id="PF01968">
    <property type="entry name" value="Hydantoinase_A"/>
    <property type="match status" value="1"/>
</dbReference>
<dbReference type="NCBIfam" id="TIGR03123">
    <property type="entry name" value="one_C_unchar_1"/>
    <property type="match status" value="1"/>
</dbReference>
<name>A0A5C5ZUS2_9BACT</name>
<dbReference type="InterPro" id="IPR002821">
    <property type="entry name" value="Hydantoinase_A"/>
</dbReference>
<reference evidence="2 3" key="1">
    <citation type="submission" date="2019-02" db="EMBL/GenBank/DDBJ databases">
        <title>Deep-cultivation of Planctomycetes and their phenomic and genomic characterization uncovers novel biology.</title>
        <authorList>
            <person name="Wiegand S."/>
            <person name="Jogler M."/>
            <person name="Boedeker C."/>
            <person name="Pinto D."/>
            <person name="Vollmers J."/>
            <person name="Rivas-Marin E."/>
            <person name="Kohn T."/>
            <person name="Peeters S.H."/>
            <person name="Heuer A."/>
            <person name="Rast P."/>
            <person name="Oberbeckmann S."/>
            <person name="Bunk B."/>
            <person name="Jeske O."/>
            <person name="Meyerdierks A."/>
            <person name="Storesund J.E."/>
            <person name="Kallscheuer N."/>
            <person name="Luecker S."/>
            <person name="Lage O.M."/>
            <person name="Pohl T."/>
            <person name="Merkel B.J."/>
            <person name="Hornburger P."/>
            <person name="Mueller R.-W."/>
            <person name="Bruemmer F."/>
            <person name="Labrenz M."/>
            <person name="Spormann A.M."/>
            <person name="Op Den Camp H."/>
            <person name="Overmann J."/>
            <person name="Amann R."/>
            <person name="Jetten M.S.M."/>
            <person name="Mascher T."/>
            <person name="Medema M.H."/>
            <person name="Devos D.P."/>
            <person name="Kaster A.-K."/>
            <person name="Ovreas L."/>
            <person name="Rohde M."/>
            <person name="Galperin M.Y."/>
            <person name="Jogler C."/>
        </authorList>
    </citation>
    <scope>NUCLEOTIDE SEQUENCE [LARGE SCALE GENOMIC DNA]</scope>
    <source>
        <strain evidence="2 3">Mal64</strain>
    </source>
</reference>
<accession>A0A5C5ZUS2</accession>
<evidence type="ECO:0000259" key="1">
    <source>
        <dbReference type="Pfam" id="PF01968"/>
    </source>
</evidence>
<dbReference type="InterPro" id="IPR043129">
    <property type="entry name" value="ATPase_NBD"/>
</dbReference>
<feature type="domain" description="Hydantoinase A/oxoprolinase" evidence="1">
    <location>
        <begin position="54"/>
        <end position="327"/>
    </location>
</feature>
<dbReference type="Gene3D" id="3.30.420.190">
    <property type="entry name" value="conserved archaeal protein q6m145"/>
    <property type="match status" value="1"/>
</dbReference>
<organism evidence="2 3">
    <name type="scientific">Pseudobythopirellula maris</name>
    <dbReference type="NCBI Taxonomy" id="2527991"/>
    <lineage>
        <taxon>Bacteria</taxon>
        <taxon>Pseudomonadati</taxon>
        <taxon>Planctomycetota</taxon>
        <taxon>Planctomycetia</taxon>
        <taxon>Pirellulales</taxon>
        <taxon>Lacipirellulaceae</taxon>
        <taxon>Pseudobythopirellula</taxon>
    </lineage>
</organism>
<dbReference type="EMBL" id="SJPQ01000001">
    <property type="protein sequence ID" value="TWT89973.1"/>
    <property type="molecule type" value="Genomic_DNA"/>
</dbReference>
<proteinExistence type="predicted"/>
<dbReference type="Gene3D" id="3.30.420.40">
    <property type="match status" value="1"/>
</dbReference>